<evidence type="ECO:0000256" key="1">
    <source>
        <dbReference type="ARBA" id="ARBA00022553"/>
    </source>
</evidence>
<evidence type="ECO:0000256" key="2">
    <source>
        <dbReference type="PROSITE-ProRule" id="PRU00169"/>
    </source>
</evidence>
<feature type="domain" description="Response regulatory" evidence="3">
    <location>
        <begin position="2"/>
        <end position="116"/>
    </location>
</feature>
<dbReference type="EMBL" id="CP030840">
    <property type="protein sequence ID" value="AXC11667.1"/>
    <property type="molecule type" value="Genomic_DNA"/>
</dbReference>
<dbReference type="InterPro" id="IPR050595">
    <property type="entry name" value="Bact_response_regulator"/>
</dbReference>
<protein>
    <submittedName>
        <fullName evidence="4">C4-dicarboxylate transport transcriptional regulatory protein</fullName>
    </submittedName>
</protein>
<evidence type="ECO:0000313" key="5">
    <source>
        <dbReference type="Proteomes" id="UP000253606"/>
    </source>
</evidence>
<keyword evidence="1 2" id="KW-0597">Phosphoprotein</keyword>
<dbReference type="InterPro" id="IPR011006">
    <property type="entry name" value="CheY-like_superfamily"/>
</dbReference>
<dbReference type="Gene3D" id="3.40.50.2300">
    <property type="match status" value="1"/>
</dbReference>
<keyword evidence="5" id="KW-1185">Reference proteome</keyword>
<evidence type="ECO:0000313" key="4">
    <source>
        <dbReference type="EMBL" id="AXC11667.1"/>
    </source>
</evidence>
<gene>
    <name evidence="4" type="ORF">ACPOL_2343</name>
</gene>
<dbReference type="PROSITE" id="PS50110">
    <property type="entry name" value="RESPONSE_REGULATORY"/>
    <property type="match status" value="1"/>
</dbReference>
<dbReference type="KEGG" id="abas:ACPOL_2343"/>
<dbReference type="SMART" id="SM00448">
    <property type="entry name" value="REC"/>
    <property type="match status" value="1"/>
</dbReference>
<feature type="modified residue" description="4-aspartylphosphate" evidence="2">
    <location>
        <position position="54"/>
    </location>
</feature>
<dbReference type="PANTHER" id="PTHR44591:SF3">
    <property type="entry name" value="RESPONSE REGULATORY DOMAIN-CONTAINING PROTEIN"/>
    <property type="match status" value="1"/>
</dbReference>
<evidence type="ECO:0000259" key="3">
    <source>
        <dbReference type="PROSITE" id="PS50110"/>
    </source>
</evidence>
<accession>A0A2Z5FYX0</accession>
<dbReference type="SUPFAM" id="SSF52172">
    <property type="entry name" value="CheY-like"/>
    <property type="match status" value="1"/>
</dbReference>
<dbReference type="AlphaFoldDB" id="A0A2Z5FYX0"/>
<sequence>MNILLVDDDAIQASTRQAILERAGLSVDVATNGRDALSFVQSPDGYSVSLVITDHLMPVMNGPEFVRSLRESGYKFPVVVLSGYADAEESYDSLEVVFRVKPFPPDQLIALAQYLVGNSERRTA</sequence>
<dbReference type="InterPro" id="IPR001789">
    <property type="entry name" value="Sig_transdc_resp-reg_receiver"/>
</dbReference>
<dbReference type="GO" id="GO:0000160">
    <property type="term" value="P:phosphorelay signal transduction system"/>
    <property type="evidence" value="ECO:0007669"/>
    <property type="project" value="InterPro"/>
</dbReference>
<proteinExistence type="predicted"/>
<reference evidence="4 5" key="1">
    <citation type="journal article" date="2018" name="Front. Microbiol.">
        <title>Hydrolytic Capabilities as a Key to Environmental Success: Chitinolytic and Cellulolytic Acidobacteria From Acidic Sub-arctic Soils and Boreal Peatlands.</title>
        <authorList>
            <person name="Belova S.E."/>
            <person name="Ravin N.V."/>
            <person name="Pankratov T.A."/>
            <person name="Rakitin A.L."/>
            <person name="Ivanova A.A."/>
            <person name="Beletsky A.V."/>
            <person name="Mardanov A.V."/>
            <person name="Sinninghe Damste J.S."/>
            <person name="Dedysh S.N."/>
        </authorList>
    </citation>
    <scope>NUCLEOTIDE SEQUENCE [LARGE SCALE GENOMIC DNA]</scope>
    <source>
        <strain evidence="4 5">SBC82</strain>
    </source>
</reference>
<dbReference type="Proteomes" id="UP000253606">
    <property type="component" value="Chromosome"/>
</dbReference>
<name>A0A2Z5FYX0_9BACT</name>
<organism evidence="4 5">
    <name type="scientific">Acidisarcina polymorpha</name>
    <dbReference type="NCBI Taxonomy" id="2211140"/>
    <lineage>
        <taxon>Bacteria</taxon>
        <taxon>Pseudomonadati</taxon>
        <taxon>Acidobacteriota</taxon>
        <taxon>Terriglobia</taxon>
        <taxon>Terriglobales</taxon>
        <taxon>Acidobacteriaceae</taxon>
        <taxon>Acidisarcina</taxon>
    </lineage>
</organism>
<dbReference type="PANTHER" id="PTHR44591">
    <property type="entry name" value="STRESS RESPONSE REGULATOR PROTEIN 1"/>
    <property type="match status" value="1"/>
</dbReference>
<dbReference type="Pfam" id="PF00072">
    <property type="entry name" value="Response_reg"/>
    <property type="match status" value="1"/>
</dbReference>